<sequence length="869" mass="96501">MVPPKNTPDTKQPSKAKQTSATTTSSATAKVKTEKDTKSNAIPSNTSTATQTQAGSISTSSTPATKAAATGSNASTPAPQTTTANSTPSIGNSSNSTSSQGKPNQMSQGDINRFVIDYLSKRGYHQTEATLRLESTRYPGAQTFPLNTQNFAFNTPTVITSDKSNLPSQQQRFIEQQKQLKQKQYDEDPKIFSRAYSMYRSWAETSLEMYKYELEKFLYPIFIHCYLTLIQRNEISEARQFYEKYYNDHLISNDFSIRSLGSISLPDHLTENEVAKIFRENKYKINCSKISMNLILSFLNEHEGIGGGVIVRIINNNMQVFTTNEITTTHAISYDDEENDSSKTQTFDEGIPAIYELITNSNKSDKNSSKTSTETSIDALNSKPVKLGQFPQDPEFVKELEAEIKQKDEHQKEINGREKPGTKTLLEEFKDNLKQSETSEESPSRDVLPLPQKTAYDIKREIMKIQDSRSRIKLSATQAALPSVCMYTFHNTNNDLTTLEFNDDSTIVAGGFQDSFIKLWSIDGSPLKSVLKNDIYNETVDGIATHGCRRLVGHSGAVYGLDFSPENHYLLSSSEDKTVRLWSMDTYSSLVSYKGHNGPVWDVKFSPFGHYFATASHDQTAKLWSCDHIYPLRIFAGHLNDVDCVEFHPNSTYLFTGSSDKTVRMWDIAKGESVRVFLGHSMPVNAMAVSPDGRWLATGGEDSIINVYDIASGRKLKTMRGHGKSSIYSLSFSKEGNVLVSGGSDCSVRVWDIKKGTADSNPQPEPFTLNSVLQARNEANQASDRNGESNSNSLANGTANSNTSNNGSTYAGSSTNASTANNKDDNTKRKRDVIATHDHMAVYFTKKTPVYKVHFTRRNLCLAAGVFTP</sequence>
<keyword evidence="6" id="KW-0804">Transcription</keyword>
<evidence type="ECO:0000256" key="2">
    <source>
        <dbReference type="ARBA" id="ARBA00009435"/>
    </source>
</evidence>
<feature type="repeat" description="WD" evidence="8">
    <location>
        <begin position="551"/>
        <end position="592"/>
    </location>
</feature>
<name>A0A9W6WHU9_CANBO</name>
<dbReference type="EMBL" id="BSXN01001501">
    <property type="protein sequence ID" value="GME73328.1"/>
    <property type="molecule type" value="Genomic_DNA"/>
</dbReference>
<feature type="repeat" description="WD" evidence="8">
    <location>
        <begin position="725"/>
        <end position="761"/>
    </location>
</feature>
<dbReference type="InterPro" id="IPR001680">
    <property type="entry name" value="WD40_rpt"/>
</dbReference>
<feature type="repeat" description="WD" evidence="8">
    <location>
        <begin position="677"/>
        <end position="718"/>
    </location>
</feature>
<dbReference type="Pfam" id="PF00400">
    <property type="entry name" value="WD40"/>
    <property type="match status" value="6"/>
</dbReference>
<feature type="compositionally biased region" description="Low complexity" evidence="9">
    <location>
        <begin position="789"/>
        <end position="816"/>
    </location>
</feature>
<feature type="compositionally biased region" description="Low complexity" evidence="9">
    <location>
        <begin position="85"/>
        <end position="99"/>
    </location>
</feature>
<evidence type="ECO:0000256" key="5">
    <source>
        <dbReference type="ARBA" id="ARBA00023015"/>
    </source>
</evidence>
<evidence type="ECO:0000256" key="8">
    <source>
        <dbReference type="PROSITE-ProRule" id="PRU00221"/>
    </source>
</evidence>
<dbReference type="InterPro" id="IPR007582">
    <property type="entry name" value="TFIID_NTD2"/>
</dbReference>
<dbReference type="SUPFAM" id="SSF50978">
    <property type="entry name" value="WD40 repeat-like"/>
    <property type="match status" value="1"/>
</dbReference>
<feature type="region of interest" description="Disordered" evidence="9">
    <location>
        <begin position="1"/>
        <end position="108"/>
    </location>
</feature>
<evidence type="ECO:0000256" key="6">
    <source>
        <dbReference type="ARBA" id="ARBA00023163"/>
    </source>
</evidence>
<dbReference type="CDD" id="cd08044">
    <property type="entry name" value="TAF5_NTD2"/>
    <property type="match status" value="1"/>
</dbReference>
<keyword evidence="12" id="KW-1185">Reference proteome</keyword>
<dbReference type="InterPro" id="IPR006594">
    <property type="entry name" value="LisH"/>
</dbReference>
<gene>
    <name evidence="11" type="ORF">Cboi02_000399600</name>
</gene>
<keyword evidence="7" id="KW-0539">Nucleus</keyword>
<dbReference type="InterPro" id="IPR036322">
    <property type="entry name" value="WD40_repeat_dom_sf"/>
</dbReference>
<feature type="repeat" description="WD" evidence="8">
    <location>
        <begin position="593"/>
        <end position="625"/>
    </location>
</feature>
<dbReference type="InterPro" id="IPR019775">
    <property type="entry name" value="WD40_repeat_CS"/>
</dbReference>
<dbReference type="SUPFAM" id="SSF160897">
    <property type="entry name" value="Taf5 N-terminal domain-like"/>
    <property type="match status" value="1"/>
</dbReference>
<dbReference type="PROSITE" id="PS00678">
    <property type="entry name" value="WD_REPEATS_1"/>
    <property type="match status" value="2"/>
</dbReference>
<evidence type="ECO:0000256" key="9">
    <source>
        <dbReference type="SAM" id="MobiDB-lite"/>
    </source>
</evidence>
<dbReference type="InterPro" id="IPR037264">
    <property type="entry name" value="TFIID_NTD2_sf"/>
</dbReference>
<dbReference type="PANTHER" id="PTHR19879:SF1">
    <property type="entry name" value="CANNONBALL-RELATED"/>
    <property type="match status" value="1"/>
</dbReference>
<accession>A0A9W6WHU9</accession>
<dbReference type="PROSITE" id="PS50294">
    <property type="entry name" value="WD_REPEATS_REGION"/>
    <property type="match status" value="5"/>
</dbReference>
<keyword evidence="4" id="KW-0677">Repeat</keyword>
<dbReference type="PRINTS" id="PR00320">
    <property type="entry name" value="GPROTEINBRPT"/>
</dbReference>
<comment type="subcellular location">
    <subcellularLocation>
        <location evidence="1">Nucleus</location>
    </subcellularLocation>
</comment>
<dbReference type="SMART" id="SM00667">
    <property type="entry name" value="LisH"/>
    <property type="match status" value="1"/>
</dbReference>
<dbReference type="InterPro" id="IPR015943">
    <property type="entry name" value="WD40/YVTN_repeat-like_dom_sf"/>
</dbReference>
<dbReference type="Proteomes" id="UP001165120">
    <property type="component" value="Unassembled WGS sequence"/>
</dbReference>
<organism evidence="11 12">
    <name type="scientific">Candida boidinii</name>
    <name type="common">Yeast</name>
    <dbReference type="NCBI Taxonomy" id="5477"/>
    <lineage>
        <taxon>Eukaryota</taxon>
        <taxon>Fungi</taxon>
        <taxon>Dikarya</taxon>
        <taxon>Ascomycota</taxon>
        <taxon>Saccharomycotina</taxon>
        <taxon>Pichiomycetes</taxon>
        <taxon>Pichiales</taxon>
        <taxon>Pichiaceae</taxon>
        <taxon>Ogataea</taxon>
        <taxon>Ogataea/Candida clade</taxon>
    </lineage>
</organism>
<evidence type="ECO:0000313" key="11">
    <source>
        <dbReference type="EMBL" id="GME73328.1"/>
    </source>
</evidence>
<evidence type="ECO:0000256" key="4">
    <source>
        <dbReference type="ARBA" id="ARBA00022737"/>
    </source>
</evidence>
<feature type="compositionally biased region" description="Low complexity" evidence="9">
    <location>
        <begin position="56"/>
        <end position="70"/>
    </location>
</feature>
<dbReference type="Pfam" id="PF04494">
    <property type="entry name" value="TFIID_NTD2"/>
    <property type="match status" value="1"/>
</dbReference>
<dbReference type="PROSITE" id="PS50896">
    <property type="entry name" value="LISH"/>
    <property type="match status" value="1"/>
</dbReference>
<comment type="caution">
    <text evidence="11">The sequence shown here is derived from an EMBL/GenBank/DDBJ whole genome shotgun (WGS) entry which is preliminary data.</text>
</comment>
<feature type="compositionally biased region" description="Polar residues" evidence="9">
    <location>
        <begin position="39"/>
        <end position="55"/>
    </location>
</feature>
<feature type="domain" description="TFIID subunit TAF5 NTD2" evidence="10">
    <location>
        <begin position="187"/>
        <end position="318"/>
    </location>
</feature>
<dbReference type="GO" id="GO:0016251">
    <property type="term" value="F:RNA polymerase II general transcription initiation factor activity"/>
    <property type="evidence" value="ECO:0007669"/>
    <property type="project" value="TreeGrafter"/>
</dbReference>
<dbReference type="SMART" id="SM00320">
    <property type="entry name" value="WD40"/>
    <property type="match status" value="6"/>
</dbReference>
<evidence type="ECO:0000256" key="1">
    <source>
        <dbReference type="ARBA" id="ARBA00004123"/>
    </source>
</evidence>
<keyword evidence="3 8" id="KW-0853">WD repeat</keyword>
<dbReference type="AlphaFoldDB" id="A0A9W6WHU9"/>
<evidence type="ECO:0000256" key="7">
    <source>
        <dbReference type="ARBA" id="ARBA00023242"/>
    </source>
</evidence>
<proteinExistence type="inferred from homology"/>
<feature type="compositionally biased region" description="Polar residues" evidence="9">
    <location>
        <begin position="71"/>
        <end position="84"/>
    </location>
</feature>
<evidence type="ECO:0000256" key="3">
    <source>
        <dbReference type="ARBA" id="ARBA00022574"/>
    </source>
</evidence>
<evidence type="ECO:0000313" key="12">
    <source>
        <dbReference type="Proteomes" id="UP001165120"/>
    </source>
</evidence>
<dbReference type="GO" id="GO:0005669">
    <property type="term" value="C:transcription factor TFIID complex"/>
    <property type="evidence" value="ECO:0007669"/>
    <property type="project" value="TreeGrafter"/>
</dbReference>
<dbReference type="GO" id="GO:0006367">
    <property type="term" value="P:transcription initiation at RNA polymerase II promoter"/>
    <property type="evidence" value="ECO:0007669"/>
    <property type="project" value="TreeGrafter"/>
</dbReference>
<feature type="compositionally biased region" description="Low complexity" evidence="9">
    <location>
        <begin position="15"/>
        <end position="30"/>
    </location>
</feature>
<protein>
    <submittedName>
        <fullName evidence="11">Unnamed protein product</fullName>
    </submittedName>
</protein>
<dbReference type="Gene3D" id="2.130.10.10">
    <property type="entry name" value="YVTN repeat-like/Quinoprotein amine dehydrogenase"/>
    <property type="match status" value="2"/>
</dbReference>
<keyword evidence="5" id="KW-0805">Transcription regulation</keyword>
<comment type="similarity">
    <text evidence="2">Belongs to the WD repeat TAF5 family.</text>
</comment>
<feature type="repeat" description="WD" evidence="8">
    <location>
        <begin position="635"/>
        <end position="676"/>
    </location>
</feature>
<feature type="repeat" description="WD" evidence="8">
    <location>
        <begin position="489"/>
        <end position="523"/>
    </location>
</feature>
<dbReference type="Pfam" id="PF08513">
    <property type="entry name" value="LisH"/>
    <property type="match status" value="1"/>
</dbReference>
<evidence type="ECO:0000259" key="10">
    <source>
        <dbReference type="Pfam" id="PF04494"/>
    </source>
</evidence>
<dbReference type="PROSITE" id="PS50082">
    <property type="entry name" value="WD_REPEATS_2"/>
    <property type="match status" value="6"/>
</dbReference>
<dbReference type="PANTHER" id="PTHR19879">
    <property type="entry name" value="TRANSCRIPTION INITIATION FACTOR TFIID"/>
    <property type="match status" value="1"/>
</dbReference>
<reference evidence="11" key="1">
    <citation type="submission" date="2023-04" db="EMBL/GenBank/DDBJ databases">
        <title>Candida boidinii NBRC 10035.</title>
        <authorList>
            <person name="Ichikawa N."/>
            <person name="Sato H."/>
            <person name="Tonouchi N."/>
        </authorList>
    </citation>
    <scope>NUCLEOTIDE SEQUENCE</scope>
    <source>
        <strain evidence="11">NBRC 10035</strain>
    </source>
</reference>
<dbReference type="Gene3D" id="1.25.40.500">
    <property type="entry name" value="TFIID subunit TAF5, NTD2 domain"/>
    <property type="match status" value="1"/>
</dbReference>
<feature type="region of interest" description="Disordered" evidence="9">
    <location>
        <begin position="779"/>
        <end position="830"/>
    </location>
</feature>
<dbReference type="InterPro" id="IPR020472">
    <property type="entry name" value="WD40_PAC1"/>
</dbReference>
<dbReference type="CDD" id="cd00200">
    <property type="entry name" value="WD40"/>
    <property type="match status" value="1"/>
</dbReference>